<reference evidence="4 6" key="2">
    <citation type="submission" date="2018-06" db="EMBL/GenBank/DDBJ databases">
        <authorList>
            <consortium name="Pathogen Informatics"/>
            <person name="Doyle S."/>
        </authorList>
    </citation>
    <scope>NUCLEOTIDE SEQUENCE [LARGE SCALE GENOMIC DNA]</scope>
    <source>
        <strain evidence="4 6">NCTC12437</strain>
    </source>
</reference>
<evidence type="ECO:0000313" key="5">
    <source>
        <dbReference type="Proteomes" id="UP000054735"/>
    </source>
</evidence>
<name>A0A378I5K0_9GAMM</name>
<dbReference type="InterPro" id="IPR022275">
    <property type="entry name" value="NHPM_bacteriocin_SS_HylD"/>
</dbReference>
<dbReference type="EMBL" id="UGNW01000001">
    <property type="protein sequence ID" value="STX30303.1"/>
    <property type="molecule type" value="Genomic_DNA"/>
</dbReference>
<dbReference type="STRING" id="28083.Lbir_2244"/>
<dbReference type="AlphaFoldDB" id="A0A378I5K0"/>
<dbReference type="PANTHER" id="PTHR30386">
    <property type="entry name" value="MEMBRANE FUSION SUBUNIT OF EMRAB-TOLC MULTIDRUG EFFLUX PUMP"/>
    <property type="match status" value="1"/>
</dbReference>
<keyword evidence="5" id="KW-1185">Reference proteome</keyword>
<dbReference type="Gene3D" id="2.40.50.100">
    <property type="match status" value="2"/>
</dbReference>
<dbReference type="Proteomes" id="UP000054735">
    <property type="component" value="Unassembled WGS sequence"/>
</dbReference>
<dbReference type="NCBIfam" id="TIGR03794">
    <property type="entry name" value="NHLM_micro_HlyD"/>
    <property type="match status" value="1"/>
</dbReference>
<dbReference type="SUPFAM" id="SSF51230">
    <property type="entry name" value="Single hybrid motif"/>
    <property type="match status" value="1"/>
</dbReference>
<gene>
    <name evidence="4" type="primary">cvaA_1</name>
    <name evidence="3" type="ORF">Lbir_2244</name>
    <name evidence="4" type="ORF">NCTC12437_00056</name>
</gene>
<accession>A0A378I5K0</accession>
<evidence type="ECO:0000256" key="1">
    <source>
        <dbReference type="SAM" id="Coils"/>
    </source>
</evidence>
<proteinExistence type="predicted"/>
<feature type="transmembrane region" description="Helical" evidence="2">
    <location>
        <begin position="36"/>
        <end position="60"/>
    </location>
</feature>
<evidence type="ECO:0000256" key="2">
    <source>
        <dbReference type="SAM" id="Phobius"/>
    </source>
</evidence>
<protein>
    <submittedName>
        <fullName evidence="4">Hemolysin D</fullName>
    </submittedName>
</protein>
<dbReference type="InterPro" id="IPR011053">
    <property type="entry name" value="Single_hybrid_motif"/>
</dbReference>
<evidence type="ECO:0000313" key="4">
    <source>
        <dbReference type="EMBL" id="STX30303.1"/>
    </source>
</evidence>
<dbReference type="EMBL" id="LNXT01000044">
    <property type="protein sequence ID" value="KTC68711.1"/>
    <property type="molecule type" value="Genomic_DNA"/>
</dbReference>
<dbReference type="PANTHER" id="PTHR30386:SF28">
    <property type="entry name" value="EXPORTED PROTEIN"/>
    <property type="match status" value="1"/>
</dbReference>
<evidence type="ECO:0000313" key="3">
    <source>
        <dbReference type="EMBL" id="KTC68711.1"/>
    </source>
</evidence>
<keyword evidence="2" id="KW-0472">Membrane</keyword>
<keyword evidence="2" id="KW-1133">Transmembrane helix</keyword>
<organism evidence="4 6">
    <name type="scientific">Legionella birminghamensis</name>
    <dbReference type="NCBI Taxonomy" id="28083"/>
    <lineage>
        <taxon>Bacteria</taxon>
        <taxon>Pseudomonadati</taxon>
        <taxon>Pseudomonadota</taxon>
        <taxon>Gammaproteobacteria</taxon>
        <taxon>Legionellales</taxon>
        <taxon>Legionellaceae</taxon>
        <taxon>Legionella</taxon>
    </lineage>
</organism>
<dbReference type="Proteomes" id="UP000255066">
    <property type="component" value="Unassembled WGS sequence"/>
</dbReference>
<sequence>MDTEKKPIVFRQSALEHLNRPVMLDDALQVVSTRNWLILLILSLLLLAFIFWLFFGNIYLRVQGNGMLLSLDSSVVSVQSSEQGGIVKQIYVHPGQRVHKNMLLVRMDSDLALQLQLQKNYLMQLKKQQSDLTERAKTILVNLETSQKQQIEKINSSLAAAQQKLKQLEKMMGLKEIAFKKGILDLPNITETRIEYYRLLQEIRSHEADLISMQANLVDLKDKWRERKLEMDMTVQKAEYDYNLAQKRWEITQNILSPADGIIAEIKVKEGDLTKPGEPLLTVAPAESSLYALIFIPATKGKLLKIGMTAQIAPSTVNKLEYGTIKGRVETISLLPVTAENMMTLLRNQDLVRFFNGPTPLIAVKILLDKNATTRSGYEWTSSKGPNVTLTQGTVVDGMINVEAKKPIDLFIHFVE</sequence>
<reference evidence="3 5" key="1">
    <citation type="submission" date="2015-11" db="EMBL/GenBank/DDBJ databases">
        <title>Genomic analysis of 38 Legionella species identifies large and diverse effector repertoires.</title>
        <authorList>
            <person name="Burstein D."/>
            <person name="Amaro F."/>
            <person name="Zusman T."/>
            <person name="Lifshitz Z."/>
            <person name="Cohen O."/>
            <person name="Gilbert J.A."/>
            <person name="Pupko T."/>
            <person name="Shuman H.A."/>
            <person name="Segal G."/>
        </authorList>
    </citation>
    <scope>NUCLEOTIDE SEQUENCE [LARGE SCALE GENOMIC DNA]</scope>
    <source>
        <strain evidence="3 5">CDC#1407-AL-14</strain>
    </source>
</reference>
<feature type="coiled-coil region" evidence="1">
    <location>
        <begin position="151"/>
        <end position="178"/>
    </location>
</feature>
<keyword evidence="1" id="KW-0175">Coiled coil</keyword>
<evidence type="ECO:0000313" key="6">
    <source>
        <dbReference type="Proteomes" id="UP000255066"/>
    </source>
</evidence>
<keyword evidence="2" id="KW-0812">Transmembrane</keyword>
<dbReference type="InterPro" id="IPR050739">
    <property type="entry name" value="MFP"/>
</dbReference>
<dbReference type="RefSeq" id="WP_058524257.1">
    <property type="nucleotide sequence ID" value="NZ_CAAAHV010000015.1"/>
</dbReference>